<dbReference type="EMBL" id="SFCI01000161">
    <property type="protein sequence ID" value="TFY81911.1"/>
    <property type="molecule type" value="Genomic_DNA"/>
</dbReference>
<dbReference type="Pfam" id="PF00481">
    <property type="entry name" value="PP2C"/>
    <property type="match status" value="1"/>
</dbReference>
<evidence type="ECO:0000256" key="9">
    <source>
        <dbReference type="ARBA" id="ARBA00048832"/>
    </source>
</evidence>
<feature type="compositionally biased region" description="Basic and acidic residues" evidence="11">
    <location>
        <begin position="394"/>
        <end position="405"/>
    </location>
</feature>
<dbReference type="PANTHER" id="PTHR13832:SF565">
    <property type="entry name" value="AT28366P-RELATED"/>
    <property type="match status" value="1"/>
</dbReference>
<comment type="catalytic activity">
    <reaction evidence="9">
        <text>O-phospho-L-threonyl-[protein] + H2O = L-threonyl-[protein] + phosphate</text>
        <dbReference type="Rhea" id="RHEA:47004"/>
        <dbReference type="Rhea" id="RHEA-COMP:11060"/>
        <dbReference type="Rhea" id="RHEA-COMP:11605"/>
        <dbReference type="ChEBI" id="CHEBI:15377"/>
        <dbReference type="ChEBI" id="CHEBI:30013"/>
        <dbReference type="ChEBI" id="CHEBI:43474"/>
        <dbReference type="ChEBI" id="CHEBI:61977"/>
        <dbReference type="EC" id="3.1.3.16"/>
    </reaction>
    <physiologicalReaction direction="left-to-right" evidence="9">
        <dbReference type="Rhea" id="RHEA:47005"/>
    </physiologicalReaction>
</comment>
<protein>
    <recommendedName>
        <fullName evidence="4">protein-serine/threonine phosphatase</fullName>
        <ecNumber evidence="4">3.1.3.16</ecNumber>
    </recommendedName>
</protein>
<keyword evidence="14" id="KW-1185">Reference proteome</keyword>
<evidence type="ECO:0000256" key="5">
    <source>
        <dbReference type="ARBA" id="ARBA00022723"/>
    </source>
</evidence>
<keyword evidence="8" id="KW-0464">Manganese</keyword>
<dbReference type="GO" id="GO:0046872">
    <property type="term" value="F:metal ion binding"/>
    <property type="evidence" value="ECO:0007669"/>
    <property type="project" value="UniProtKB-KW"/>
</dbReference>
<sequence>MEDAHTVALRLGDSENSNAFFAVYDGHGGSSVARFAGQNVHKRLVNEEAYREHKFEEALKRAFLGTDEDLLGDSTYTRDPSGCTAVAALITADGKIYVANAGDSRSVISVKGEGKPLSFDHKPQNDIEKNRIVNAGGFIEFGRVNGNLALARALGDFEYKKNYSLTPEKQIITANPDVTVHQITDEDEFLILACDGIWDCLSSQQCVDVVRLQLSEGKQLPQICENICELCLAPDTSSGAGIGCDNMTILIVALLNGKTKEQWYAMMRERIATRYGFDTPDTLPQIYDPRRLQDFRRRRDVWATQDAHDGESHAIGGPNHFSLLQANGISFHPGSGIMSDNGTLMFEQDDSDEEMEGQEHNLFSGGIDLRADSPDVTKALRERLDEFEREDEGEFKLDEHDEDASKASGDAADAPSGSTSHKPDGEGSPSQRPNGEAAASAEPSKGGKEHPTQAEA</sequence>
<comment type="similarity">
    <text evidence="3 10">Belongs to the PP2C family.</text>
</comment>
<gene>
    <name evidence="13" type="ORF">EWM64_g2100</name>
</gene>
<accession>A0A4Z0A6L7</accession>
<evidence type="ECO:0000313" key="13">
    <source>
        <dbReference type="EMBL" id="TFY81911.1"/>
    </source>
</evidence>
<evidence type="ECO:0000256" key="3">
    <source>
        <dbReference type="ARBA" id="ARBA00006702"/>
    </source>
</evidence>
<dbReference type="STRING" id="135208.A0A4Z0A6L7"/>
<evidence type="ECO:0000256" key="1">
    <source>
        <dbReference type="ARBA" id="ARBA00001936"/>
    </source>
</evidence>
<dbReference type="InterPro" id="IPR000222">
    <property type="entry name" value="PP2C_BS"/>
</dbReference>
<dbReference type="InterPro" id="IPR036457">
    <property type="entry name" value="PPM-type-like_dom_sf"/>
</dbReference>
<evidence type="ECO:0000256" key="7">
    <source>
        <dbReference type="ARBA" id="ARBA00022912"/>
    </source>
</evidence>
<dbReference type="PANTHER" id="PTHR13832">
    <property type="entry name" value="PROTEIN PHOSPHATASE 2C"/>
    <property type="match status" value="1"/>
</dbReference>
<dbReference type="InterPro" id="IPR015655">
    <property type="entry name" value="PP2C"/>
</dbReference>
<comment type="cofactor">
    <cofactor evidence="1">
        <name>Mn(2+)</name>
        <dbReference type="ChEBI" id="CHEBI:29035"/>
    </cofactor>
</comment>
<dbReference type="PROSITE" id="PS01032">
    <property type="entry name" value="PPM_1"/>
    <property type="match status" value="1"/>
</dbReference>
<evidence type="ECO:0000259" key="12">
    <source>
        <dbReference type="PROSITE" id="PS51746"/>
    </source>
</evidence>
<evidence type="ECO:0000256" key="6">
    <source>
        <dbReference type="ARBA" id="ARBA00022801"/>
    </source>
</evidence>
<feature type="region of interest" description="Disordered" evidence="11">
    <location>
        <begin position="351"/>
        <end position="373"/>
    </location>
</feature>
<dbReference type="GO" id="GO:0004722">
    <property type="term" value="F:protein serine/threonine phosphatase activity"/>
    <property type="evidence" value="ECO:0007669"/>
    <property type="project" value="UniProtKB-EC"/>
</dbReference>
<evidence type="ECO:0000313" key="14">
    <source>
        <dbReference type="Proteomes" id="UP000298061"/>
    </source>
</evidence>
<comment type="cofactor">
    <cofactor evidence="2">
        <name>Mg(2+)</name>
        <dbReference type="ChEBI" id="CHEBI:18420"/>
    </cofactor>
</comment>
<comment type="caution">
    <text evidence="13">The sequence shown here is derived from an EMBL/GenBank/DDBJ whole genome shotgun (WGS) entry which is preliminary data.</text>
</comment>
<feature type="compositionally biased region" description="Basic and acidic residues" evidence="11">
    <location>
        <begin position="445"/>
        <end position="456"/>
    </location>
</feature>
<dbReference type="SMART" id="SM00332">
    <property type="entry name" value="PP2Cc"/>
    <property type="match status" value="1"/>
</dbReference>
<dbReference type="CDD" id="cd00143">
    <property type="entry name" value="PP2Cc"/>
    <property type="match status" value="1"/>
</dbReference>
<evidence type="ECO:0000256" key="4">
    <source>
        <dbReference type="ARBA" id="ARBA00013081"/>
    </source>
</evidence>
<dbReference type="SUPFAM" id="SSF81606">
    <property type="entry name" value="PP2C-like"/>
    <property type="match status" value="1"/>
</dbReference>
<name>A0A4Z0A6L7_9AGAM</name>
<evidence type="ECO:0000256" key="2">
    <source>
        <dbReference type="ARBA" id="ARBA00001946"/>
    </source>
</evidence>
<feature type="region of interest" description="Disordered" evidence="11">
    <location>
        <begin position="385"/>
        <end position="456"/>
    </location>
</feature>
<keyword evidence="5" id="KW-0479">Metal-binding</keyword>
<dbReference type="InterPro" id="IPR001932">
    <property type="entry name" value="PPM-type_phosphatase-like_dom"/>
</dbReference>
<feature type="compositionally biased region" description="Low complexity" evidence="11">
    <location>
        <begin position="406"/>
        <end position="420"/>
    </location>
</feature>
<dbReference type="Gene3D" id="3.60.40.10">
    <property type="entry name" value="PPM-type phosphatase domain"/>
    <property type="match status" value="1"/>
</dbReference>
<organism evidence="13 14">
    <name type="scientific">Hericium alpestre</name>
    <dbReference type="NCBI Taxonomy" id="135208"/>
    <lineage>
        <taxon>Eukaryota</taxon>
        <taxon>Fungi</taxon>
        <taxon>Dikarya</taxon>
        <taxon>Basidiomycota</taxon>
        <taxon>Agaricomycotina</taxon>
        <taxon>Agaricomycetes</taxon>
        <taxon>Russulales</taxon>
        <taxon>Hericiaceae</taxon>
        <taxon>Hericium</taxon>
    </lineage>
</organism>
<reference evidence="13 14" key="1">
    <citation type="submission" date="2019-02" db="EMBL/GenBank/DDBJ databases">
        <title>Genome sequencing of the rare red list fungi Hericium alpestre (H. flagellum).</title>
        <authorList>
            <person name="Buettner E."/>
            <person name="Kellner H."/>
        </authorList>
    </citation>
    <scope>NUCLEOTIDE SEQUENCE [LARGE SCALE GENOMIC DNA]</scope>
    <source>
        <strain evidence="13 14">DSM 108284</strain>
    </source>
</reference>
<feature type="domain" description="PPM-type phosphatase" evidence="12">
    <location>
        <begin position="1"/>
        <end position="254"/>
    </location>
</feature>
<dbReference type="Proteomes" id="UP000298061">
    <property type="component" value="Unassembled WGS sequence"/>
</dbReference>
<dbReference type="EC" id="3.1.3.16" evidence="4"/>
<dbReference type="FunFam" id="3.60.40.10:FF:000016">
    <property type="entry name" value="Protein phosphatase 2C"/>
    <property type="match status" value="1"/>
</dbReference>
<evidence type="ECO:0000256" key="8">
    <source>
        <dbReference type="ARBA" id="ARBA00023211"/>
    </source>
</evidence>
<proteinExistence type="inferred from homology"/>
<dbReference type="AlphaFoldDB" id="A0A4Z0A6L7"/>
<evidence type="ECO:0000256" key="11">
    <source>
        <dbReference type="SAM" id="MobiDB-lite"/>
    </source>
</evidence>
<keyword evidence="7 10" id="KW-0904">Protein phosphatase</keyword>
<dbReference type="OrthoDB" id="10264738at2759"/>
<evidence type="ECO:0000256" key="10">
    <source>
        <dbReference type="RuleBase" id="RU003465"/>
    </source>
</evidence>
<keyword evidence="6 10" id="KW-0378">Hydrolase</keyword>
<dbReference type="PROSITE" id="PS51746">
    <property type="entry name" value="PPM_2"/>
    <property type="match status" value="1"/>
</dbReference>